<accession>A0A1I2JJK2</accession>
<evidence type="ECO:0000313" key="3">
    <source>
        <dbReference type="Proteomes" id="UP000198589"/>
    </source>
</evidence>
<feature type="transmembrane region" description="Helical" evidence="1">
    <location>
        <begin position="164"/>
        <end position="185"/>
    </location>
</feature>
<keyword evidence="3" id="KW-1185">Reference proteome</keyword>
<evidence type="ECO:0000313" key="2">
    <source>
        <dbReference type="EMBL" id="SFF52871.1"/>
    </source>
</evidence>
<evidence type="ECO:0000256" key="1">
    <source>
        <dbReference type="SAM" id="Phobius"/>
    </source>
</evidence>
<dbReference type="OrthoDB" id="5117522at2"/>
<name>A0A1I2JJK2_9ACTN</name>
<keyword evidence="1" id="KW-0472">Membrane</keyword>
<organism evidence="2 3">
    <name type="scientific">Blastococcus tunisiensis</name>
    <dbReference type="NCBI Taxonomy" id="1798228"/>
    <lineage>
        <taxon>Bacteria</taxon>
        <taxon>Bacillati</taxon>
        <taxon>Actinomycetota</taxon>
        <taxon>Actinomycetes</taxon>
        <taxon>Geodermatophilales</taxon>
        <taxon>Geodermatophilaceae</taxon>
        <taxon>Blastococcus</taxon>
    </lineage>
</organism>
<keyword evidence="1" id="KW-1133">Transmembrane helix</keyword>
<dbReference type="RefSeq" id="WP_092201861.1">
    <property type="nucleotide sequence ID" value="NZ_FOND01000016.1"/>
</dbReference>
<dbReference type="EMBL" id="FOND01000016">
    <property type="protein sequence ID" value="SFF52871.1"/>
    <property type="molecule type" value="Genomic_DNA"/>
</dbReference>
<gene>
    <name evidence="2" type="ORF">SAMN05216574_1162</name>
</gene>
<keyword evidence="1" id="KW-0812">Transmembrane</keyword>
<dbReference type="AlphaFoldDB" id="A0A1I2JJK2"/>
<dbReference type="Proteomes" id="UP000198589">
    <property type="component" value="Unassembled WGS sequence"/>
</dbReference>
<reference evidence="3" key="1">
    <citation type="submission" date="2016-10" db="EMBL/GenBank/DDBJ databases">
        <authorList>
            <person name="Varghese N."/>
            <person name="Submissions S."/>
        </authorList>
    </citation>
    <scope>NUCLEOTIDE SEQUENCE [LARGE SCALE GENOMIC DNA]</scope>
    <source>
        <strain evidence="3">DSM 46838</strain>
    </source>
</reference>
<protein>
    <submittedName>
        <fullName evidence="2">Uncharacterized protein</fullName>
    </submittedName>
</protein>
<proteinExistence type="predicted"/>
<sequence length="190" mass="20670">MQIERDLVALEASGEDVEHYRDTLPAWYRAVFSTEQAWTGGVNKATPIVDPRDLRLLRALAGQVDSVGLNPKPAPDFLAHLQEALGDARQLILDAGPDVLSDAARRYLLGLVREAERCIEEIDAFGTAAVRRVTFELGGAMASIAEVASDENVKKTWREKSRAVLIQWAGLVPTAAITTVVTQMIEGGMS</sequence>